<proteinExistence type="predicted"/>
<comment type="caution">
    <text evidence="2">The sequence shown here is derived from an EMBL/GenBank/DDBJ whole genome shotgun (WGS) entry which is preliminary data.</text>
</comment>
<name>A0ABW6R871_9NOCA</name>
<accession>A0ABW6R871</accession>
<sequence length="159" mass="17576">MNSNESILSIARVRGSIRSIRLQDWKLMGKVRKVLWTLVWTSVVTGAAGTGMAAFANAAPHHPFSNTIAERCAYDAKNWKEFKKCVDAGSSPPTTTRNLEQGRAIVANHLPGGRNQFSGRRSHSHIGGQERWRRGARTSGLWDVLSRNQSRLPNARNAA</sequence>
<dbReference type="EMBL" id="JBIAPI010000016">
    <property type="protein sequence ID" value="MFF3228920.1"/>
    <property type="molecule type" value="Genomic_DNA"/>
</dbReference>
<reference evidence="2 3" key="1">
    <citation type="submission" date="2024-10" db="EMBL/GenBank/DDBJ databases">
        <title>The Natural Products Discovery Center: Release of the First 8490 Sequenced Strains for Exploring Actinobacteria Biosynthetic Diversity.</title>
        <authorList>
            <person name="Kalkreuter E."/>
            <person name="Kautsar S.A."/>
            <person name="Yang D."/>
            <person name="Bader C.D."/>
            <person name="Teijaro C.N."/>
            <person name="Fluegel L."/>
            <person name="Davis C.M."/>
            <person name="Simpson J.R."/>
            <person name="Lauterbach L."/>
            <person name="Steele A.D."/>
            <person name="Gui C."/>
            <person name="Meng S."/>
            <person name="Li G."/>
            <person name="Viehrig K."/>
            <person name="Ye F."/>
            <person name="Su P."/>
            <person name="Kiefer A.F."/>
            <person name="Nichols A."/>
            <person name="Cepeda A.J."/>
            <person name="Yan W."/>
            <person name="Fan B."/>
            <person name="Jiang Y."/>
            <person name="Adhikari A."/>
            <person name="Zheng C.-J."/>
            <person name="Schuster L."/>
            <person name="Cowan T.M."/>
            <person name="Smanski M.J."/>
            <person name="Chevrette M.G."/>
            <person name="De Carvalho L.P.S."/>
            <person name="Shen B."/>
        </authorList>
    </citation>
    <scope>NUCLEOTIDE SEQUENCE [LARGE SCALE GENOMIC DNA]</scope>
    <source>
        <strain evidence="2 3">NPDC003040</strain>
    </source>
</reference>
<dbReference type="Proteomes" id="UP001601948">
    <property type="component" value="Unassembled WGS sequence"/>
</dbReference>
<protein>
    <submittedName>
        <fullName evidence="2">Uncharacterized protein</fullName>
    </submittedName>
</protein>
<evidence type="ECO:0000313" key="3">
    <source>
        <dbReference type="Proteomes" id="UP001601948"/>
    </source>
</evidence>
<organism evidence="2 3">
    <name type="scientific">Nocardia suismassiliense</name>
    <dbReference type="NCBI Taxonomy" id="2077092"/>
    <lineage>
        <taxon>Bacteria</taxon>
        <taxon>Bacillati</taxon>
        <taxon>Actinomycetota</taxon>
        <taxon>Actinomycetes</taxon>
        <taxon>Mycobacteriales</taxon>
        <taxon>Nocardiaceae</taxon>
        <taxon>Nocardia</taxon>
    </lineage>
</organism>
<dbReference type="RefSeq" id="WP_387726101.1">
    <property type="nucleotide sequence ID" value="NZ_JBIAPI010000016.1"/>
</dbReference>
<gene>
    <name evidence="2" type="ORF">ACFYV7_39460</name>
</gene>
<keyword evidence="3" id="KW-1185">Reference proteome</keyword>
<evidence type="ECO:0000313" key="2">
    <source>
        <dbReference type="EMBL" id="MFF3228920.1"/>
    </source>
</evidence>
<feature type="region of interest" description="Disordered" evidence="1">
    <location>
        <begin position="110"/>
        <end position="132"/>
    </location>
</feature>
<evidence type="ECO:0000256" key="1">
    <source>
        <dbReference type="SAM" id="MobiDB-lite"/>
    </source>
</evidence>